<dbReference type="Gene3D" id="3.90.550.10">
    <property type="entry name" value="Spore Coat Polysaccharide Biosynthesis Protein SpsA, Chain A"/>
    <property type="match status" value="1"/>
</dbReference>
<dbReference type="Proteomes" id="UP000194139">
    <property type="component" value="Chromosome"/>
</dbReference>
<proteinExistence type="predicted"/>
<dbReference type="InterPro" id="IPR001173">
    <property type="entry name" value="Glyco_trans_2-like"/>
</dbReference>
<dbReference type="SUPFAM" id="SSF53448">
    <property type="entry name" value="Nucleotide-diphospho-sugar transferases"/>
    <property type="match status" value="1"/>
</dbReference>
<dbReference type="SUPFAM" id="SSF53756">
    <property type="entry name" value="UDP-Glycosyltransferase/glycogen phosphorylase"/>
    <property type="match status" value="1"/>
</dbReference>
<dbReference type="Gene3D" id="3.40.50.150">
    <property type="entry name" value="Vaccinia Virus protein VP39"/>
    <property type="match status" value="1"/>
</dbReference>
<dbReference type="Pfam" id="PF00535">
    <property type="entry name" value="Glycos_transf_2"/>
    <property type="match status" value="1"/>
</dbReference>
<dbReference type="PANTHER" id="PTHR43685:SF2">
    <property type="entry name" value="GLYCOSYLTRANSFERASE 2-LIKE DOMAIN-CONTAINING PROTEIN"/>
    <property type="match status" value="1"/>
</dbReference>
<sequence length="977" mass="109725">MVLWQGAPQAPDIKITSLEENFGSRGGSRIINTIFEDIPKNRAVWQPDVLWQAKSLAKAGGIKRIVDIGCGNGEKLVHYFEPAEFETIGIDFHGSLDLCRKQFPDRRWLECDLSSYDDLARIAEISTPDQPAIYVLSDVIEHLSDPRPLLASVRNALLACPESRFVVSTPDRSLLEYEDPHQRPANEAHLREWTVEELVHLFRSSGFKVEQAGLTRANQFFTEPTTILVVVSCPPDHYLAFLKQQGLIHADLLPTTLLVTMEYAGYHRTGGIGSFVQEQRVAYGFDRTLCLFDEAAAPPDSALKSELRLLGPEQFFNDDHLRHLPVEDRLLAAVRQILFYFPQLQRIEYADYQGVGFRIAQAKRSGLLPDSVALIAHCHGTTHYLENGHCSWYGAEHFGVAEKEKIGIELADKVIYPTRFLQNLHEQSGIHPRGQQILMRYPYSEVKKLGGLTRDVDTLVFYGKRTNMKGYGMFLDMVCQLIYPGEDNEFYTPGLRNIVIIGPRGPVTPQDDVNLANIKGLCNVEEHTNVGRDAAMALLAALADRAICVMPYLADNHPYALLDAVFSGVLPVMVDAGGVGEMYPPAVRPHLLAKADLVSLRETVKTLLDQNAADLQALARKTLSAFAAEQLAINKEVHNFNVSCPALEPTTRIPHRSSVAVIVPVYNMPFPHIGELIYALNNQTYPVQEVIFIDDCSTEDYFGALQAFVGERMRLPYRILRHEVNRGLAATRNTGMHATSADYIVNVDADDIPLNDFVRDIVYSLDANPDAAAAIPYLSAFTDGTDYHAMKPDGYVYRPLGDGVIAAQVDNHLGHANSGYRRSALLACGGWDGTDRSMWEDYALYLRLTSMGYKLQIIPKTGCLYRVRPNSMLRTYNVWPAMQRIARNMAGLPRYENFRLQSSMRHYAVVRHRLGEMQKQLEALQAHNAQLNAHMQRRSVRAIRSLSDRIARNPVMFAALRKVGLLFWKMARKVVPR</sequence>
<name>A0A1W6Z629_9BORD</name>
<evidence type="ECO:0000313" key="3">
    <source>
        <dbReference type="Proteomes" id="UP000194139"/>
    </source>
</evidence>
<protein>
    <recommendedName>
        <fullName evidence="1">Glycosyltransferase 2-like domain-containing protein</fullName>
    </recommendedName>
</protein>
<dbReference type="CDD" id="cd00761">
    <property type="entry name" value="Glyco_tranf_GTA_type"/>
    <property type="match status" value="1"/>
</dbReference>
<feature type="domain" description="Glycosyltransferase 2-like" evidence="1">
    <location>
        <begin position="661"/>
        <end position="825"/>
    </location>
</feature>
<dbReference type="InterPro" id="IPR050834">
    <property type="entry name" value="Glycosyltransf_2"/>
</dbReference>
<dbReference type="SUPFAM" id="SSF53335">
    <property type="entry name" value="S-adenosyl-L-methionine-dependent methyltransferases"/>
    <property type="match status" value="1"/>
</dbReference>
<evidence type="ECO:0000313" key="2">
    <source>
        <dbReference type="EMBL" id="ARP88263.1"/>
    </source>
</evidence>
<dbReference type="EMBL" id="CP021109">
    <property type="protein sequence ID" value="ARP88263.1"/>
    <property type="molecule type" value="Genomic_DNA"/>
</dbReference>
<accession>A0A1W6Z629</accession>
<organism evidence="2 3">
    <name type="scientific">Bordetella genomosp. 9</name>
    <dbReference type="NCBI Taxonomy" id="1416803"/>
    <lineage>
        <taxon>Bacteria</taxon>
        <taxon>Pseudomonadati</taxon>
        <taxon>Pseudomonadota</taxon>
        <taxon>Betaproteobacteria</taxon>
        <taxon>Burkholderiales</taxon>
        <taxon>Alcaligenaceae</taxon>
        <taxon>Bordetella</taxon>
    </lineage>
</organism>
<dbReference type="Gene3D" id="3.40.50.2000">
    <property type="entry name" value="Glycogen Phosphorylase B"/>
    <property type="match status" value="1"/>
</dbReference>
<evidence type="ECO:0000259" key="1">
    <source>
        <dbReference type="Pfam" id="PF00535"/>
    </source>
</evidence>
<dbReference type="AlphaFoldDB" id="A0A1W6Z629"/>
<keyword evidence="3" id="KW-1185">Reference proteome</keyword>
<dbReference type="PANTHER" id="PTHR43685">
    <property type="entry name" value="GLYCOSYLTRANSFERASE"/>
    <property type="match status" value="1"/>
</dbReference>
<dbReference type="InterPro" id="IPR029044">
    <property type="entry name" value="Nucleotide-diphossugar_trans"/>
</dbReference>
<gene>
    <name evidence="2" type="ORF">CAL13_20135</name>
</gene>
<reference evidence="2 3" key="1">
    <citation type="submission" date="2017-05" db="EMBL/GenBank/DDBJ databases">
        <title>Complete and WGS of Bordetella genogroups.</title>
        <authorList>
            <person name="Spilker T."/>
            <person name="LiPuma J."/>
        </authorList>
    </citation>
    <scope>NUCLEOTIDE SEQUENCE [LARGE SCALE GENOMIC DNA]</scope>
    <source>
        <strain evidence="2 3">AU17164</strain>
    </source>
</reference>
<dbReference type="Pfam" id="PF13489">
    <property type="entry name" value="Methyltransf_23"/>
    <property type="match status" value="1"/>
</dbReference>
<dbReference type="InterPro" id="IPR029063">
    <property type="entry name" value="SAM-dependent_MTases_sf"/>
</dbReference>